<comment type="caution">
    <text evidence="2">The sequence shown here is derived from an EMBL/GenBank/DDBJ whole genome shotgun (WGS) entry which is preliminary data.</text>
</comment>
<accession>A0A059KPM6</accession>
<dbReference type="PANTHER" id="PTHR43685:SF2">
    <property type="entry name" value="GLYCOSYLTRANSFERASE 2-LIKE DOMAIN-CONTAINING PROTEIN"/>
    <property type="match status" value="1"/>
</dbReference>
<name>A0A059KPM6_9BURK</name>
<dbReference type="STRING" id="34103.SAMN05421778_108109"/>
<dbReference type="PANTHER" id="PTHR43685">
    <property type="entry name" value="GLYCOSYLTRANSFERASE"/>
    <property type="match status" value="1"/>
</dbReference>
<evidence type="ECO:0000313" key="2">
    <source>
        <dbReference type="EMBL" id="KDB53447.1"/>
    </source>
</evidence>
<dbReference type="Pfam" id="PF00535">
    <property type="entry name" value="Glycos_transf_2"/>
    <property type="match status" value="1"/>
</dbReference>
<organism evidence="2 3">
    <name type="scientific">Sphaerotilus natans subsp. natans DSM 6575</name>
    <dbReference type="NCBI Taxonomy" id="1286631"/>
    <lineage>
        <taxon>Bacteria</taxon>
        <taxon>Pseudomonadati</taxon>
        <taxon>Pseudomonadota</taxon>
        <taxon>Betaproteobacteria</taxon>
        <taxon>Burkholderiales</taxon>
        <taxon>Sphaerotilaceae</taxon>
        <taxon>Sphaerotilus</taxon>
    </lineage>
</organism>
<dbReference type="EMBL" id="AZRA01000025">
    <property type="protein sequence ID" value="KDB53447.1"/>
    <property type="molecule type" value="Genomic_DNA"/>
</dbReference>
<dbReference type="SUPFAM" id="SSF53448">
    <property type="entry name" value="Nucleotide-diphospho-sugar transferases"/>
    <property type="match status" value="1"/>
</dbReference>
<evidence type="ECO:0000313" key="3">
    <source>
        <dbReference type="Proteomes" id="UP000026714"/>
    </source>
</evidence>
<proteinExistence type="predicted"/>
<protein>
    <recommendedName>
        <fullName evidence="1">Glycosyltransferase 2-like domain-containing protein</fullName>
    </recommendedName>
</protein>
<dbReference type="InterPro" id="IPR050834">
    <property type="entry name" value="Glycosyltransf_2"/>
</dbReference>
<dbReference type="Proteomes" id="UP000026714">
    <property type="component" value="Unassembled WGS sequence"/>
</dbReference>
<dbReference type="Gene3D" id="3.90.550.10">
    <property type="entry name" value="Spore Coat Polysaccharide Biosynthesis Protein SpsA, Chain A"/>
    <property type="match status" value="1"/>
</dbReference>
<reference evidence="2 3" key="1">
    <citation type="journal article" date="2014" name="FEMS Microbiol. Ecol.">
        <title>Sphaerotilus natans encrusted with nanoball-shaped Fe(III) oxide minerals formed by nitrate-reducing mixotrophic Fe(II) oxidation.</title>
        <authorList>
            <person name="Park S."/>
            <person name="Kim D.H."/>
            <person name="Lee J.H."/>
            <person name="Hur H.G."/>
        </authorList>
    </citation>
    <scope>NUCLEOTIDE SEQUENCE [LARGE SCALE GENOMIC DNA]</scope>
    <source>
        <strain evidence="2 3">DSM 6575</strain>
    </source>
</reference>
<gene>
    <name evidence="2" type="ORF">X805_10320</name>
</gene>
<dbReference type="PATRIC" id="fig|1286631.3.peg.1019"/>
<dbReference type="AlphaFoldDB" id="A0A059KPM6"/>
<dbReference type="InterPro" id="IPR001173">
    <property type="entry name" value="Glyco_trans_2-like"/>
</dbReference>
<dbReference type="eggNOG" id="COG1215">
    <property type="taxonomic scope" value="Bacteria"/>
</dbReference>
<feature type="domain" description="Glycosyltransferase 2-like" evidence="1">
    <location>
        <begin position="36"/>
        <end position="156"/>
    </location>
</feature>
<evidence type="ECO:0000259" key="1">
    <source>
        <dbReference type="Pfam" id="PF00535"/>
    </source>
</evidence>
<sequence length="353" mass="39914">MALGLIARPDVHAPENAPARMSSAPEAPRPLVTILFLAYQQAQWARASAEACLAQTGGPCEIILSDDHSSDGTFEILQQVAAAYRGPHRVIVRQSPQNVGIGRHYNDLVALAQGELLVTMAADDFSVPDRVERLLAAWEASGRRADLIASHVIDMDTEGVLHDVMPVDDLSRWQGLQAWAEKRPYVIGATHAFTKRMMERFGPLDPEVFYEDQIMAFRALAGGGALTVDAALVHYRRGGTSRRPTFQDPEQMKRWTRRQTLRELAEMRQLHRDAEQLGPQAVALLRQHLGLNPYRSDYMFRLGEATTAAERWALARSYRELPWWWRTRKALHQIFPGPTVAIKRLQSRLRRRD</sequence>
<dbReference type="InterPro" id="IPR029044">
    <property type="entry name" value="Nucleotide-diphossugar_trans"/>
</dbReference>
<keyword evidence="3" id="KW-1185">Reference proteome</keyword>